<evidence type="ECO:0000256" key="8">
    <source>
        <dbReference type="PROSITE-ProRule" id="PRU00024"/>
    </source>
</evidence>
<evidence type="ECO:0000313" key="13">
    <source>
        <dbReference type="EMBL" id="CAA7396324.1"/>
    </source>
</evidence>
<dbReference type="PANTHER" id="PTHR31717:SF45">
    <property type="entry name" value="ZINC FINGER PROTEIN CONSTANS-LIKE 14-RELATED"/>
    <property type="match status" value="1"/>
</dbReference>
<evidence type="ECO:0000256" key="2">
    <source>
        <dbReference type="ARBA" id="ARBA00010024"/>
    </source>
</evidence>
<dbReference type="PROSITE" id="PS50119">
    <property type="entry name" value="ZF_BBOX"/>
    <property type="match status" value="2"/>
</dbReference>
<protein>
    <submittedName>
        <fullName evidence="13">Uncharacterized protein</fullName>
    </submittedName>
</protein>
<dbReference type="GO" id="GO:0008270">
    <property type="term" value="F:zinc ion binding"/>
    <property type="evidence" value="ECO:0007669"/>
    <property type="project" value="UniProtKB-KW"/>
</dbReference>
<keyword evidence="7 9" id="KW-0539">Nucleus</keyword>
<keyword evidence="5 8" id="KW-0863">Zinc-finger</keyword>
<dbReference type="Pfam" id="PF06203">
    <property type="entry name" value="CCT"/>
    <property type="match status" value="1"/>
</dbReference>
<dbReference type="Proteomes" id="UP000663760">
    <property type="component" value="Chromosome 5"/>
</dbReference>
<reference evidence="13" key="1">
    <citation type="submission" date="2020-02" db="EMBL/GenBank/DDBJ databases">
        <authorList>
            <person name="Scholz U."/>
            <person name="Mascher M."/>
            <person name="Fiebig A."/>
        </authorList>
    </citation>
    <scope>NUCLEOTIDE SEQUENCE</scope>
</reference>
<dbReference type="InterPro" id="IPR049808">
    <property type="entry name" value="CONSTANS-like_Bbox1"/>
</dbReference>
<keyword evidence="3" id="KW-0479">Metal-binding</keyword>
<dbReference type="SMART" id="SM00336">
    <property type="entry name" value="BBOX"/>
    <property type="match status" value="2"/>
</dbReference>
<dbReference type="PROSITE" id="PS51017">
    <property type="entry name" value="CCT"/>
    <property type="match status" value="1"/>
</dbReference>
<evidence type="ECO:0000256" key="7">
    <source>
        <dbReference type="ARBA" id="ARBA00023242"/>
    </source>
</evidence>
<evidence type="ECO:0000256" key="6">
    <source>
        <dbReference type="ARBA" id="ARBA00022833"/>
    </source>
</evidence>
<evidence type="ECO:0000256" key="1">
    <source>
        <dbReference type="ARBA" id="ARBA00004123"/>
    </source>
</evidence>
<feature type="domain" description="B box-type" evidence="11">
    <location>
        <begin position="13"/>
        <end position="60"/>
    </location>
</feature>
<evidence type="ECO:0000256" key="4">
    <source>
        <dbReference type="ARBA" id="ARBA00022737"/>
    </source>
</evidence>
<accession>A0A7I8KGM8</accession>
<dbReference type="InterPro" id="IPR000315">
    <property type="entry name" value="Znf_B-box"/>
</dbReference>
<comment type="similarity">
    <text evidence="2">Belongs to the CONSTANS family.</text>
</comment>
<dbReference type="EMBL" id="LR746268">
    <property type="protein sequence ID" value="CAA7396324.1"/>
    <property type="molecule type" value="Genomic_DNA"/>
</dbReference>
<evidence type="ECO:0000256" key="10">
    <source>
        <dbReference type="SAM" id="MobiDB-lite"/>
    </source>
</evidence>
<evidence type="ECO:0000256" key="3">
    <source>
        <dbReference type="ARBA" id="ARBA00022723"/>
    </source>
</evidence>
<dbReference type="GO" id="GO:0005634">
    <property type="term" value="C:nucleus"/>
    <property type="evidence" value="ECO:0007669"/>
    <property type="project" value="UniProtKB-SubCell"/>
</dbReference>
<dbReference type="CDD" id="cd19821">
    <property type="entry name" value="Bbox1_BBX-like"/>
    <property type="match status" value="1"/>
</dbReference>
<proteinExistence type="inferred from homology"/>
<feature type="domain" description="CCT" evidence="12">
    <location>
        <begin position="424"/>
        <end position="466"/>
    </location>
</feature>
<evidence type="ECO:0000259" key="12">
    <source>
        <dbReference type="PROSITE" id="PS51017"/>
    </source>
</evidence>
<gene>
    <name evidence="13" type="ORF">SI8410_05006987</name>
</gene>
<dbReference type="InterPro" id="IPR010402">
    <property type="entry name" value="CCT_domain"/>
</dbReference>
<comment type="subcellular location">
    <subcellularLocation>
        <location evidence="1 9">Nucleus</location>
    </subcellularLocation>
</comment>
<keyword evidence="4" id="KW-0677">Repeat</keyword>
<name>A0A7I8KGM8_SPIIN</name>
<feature type="domain" description="B box-type" evidence="11">
    <location>
        <begin position="56"/>
        <end position="101"/>
    </location>
</feature>
<sequence length="476" mass="51543">MDGKIQQLPHRRADAVPCDFCGEETAVIYCRADSAKLCLSCDQHVHQANALSRKHLRTQICNNCGSQPVAFRCPADGLSLCQDCDWDAHGSCGSSHERTPVEGFSGIPSALDLAAAWGFDLAGKSSGDPQRFSGWLSGDSIPDMDSVLLQDLYFTCADMASFARAEQTPLHGRRHTLALLRQLTEMTKRETAAAPPCELGPETPVRNNRCRDAEDGTDLRQMAYTSFLMLPPGGCPGHGERDQLREEDILWDCDPLNHASQIWDFHLGRSRDHPESLPADVTNDAAFLVKSYGDLANGSSFPTAEAVGDVYESCTSLPGDISSADISHPTAPPKDILSTSTQNLGAVQADGKWRAGLNSGSNWASISSHNMATVVGPSGASSGEPKPSCSSRDVSLGDQLPPAAGSGATRLAGRMDGDLLAMNRDSAMLRYREKRKTRRYEKRIRYESRKARADTRKRVKGRFVKSAEGVDVQSCG</sequence>
<dbReference type="PANTHER" id="PTHR31717">
    <property type="entry name" value="ZINC FINGER PROTEIN CONSTANS-LIKE 10"/>
    <property type="match status" value="1"/>
</dbReference>
<dbReference type="OrthoDB" id="153872at2759"/>
<dbReference type="AlphaFoldDB" id="A0A7I8KGM8"/>
<evidence type="ECO:0000313" key="14">
    <source>
        <dbReference type="Proteomes" id="UP000663760"/>
    </source>
</evidence>
<evidence type="ECO:0000256" key="5">
    <source>
        <dbReference type="ARBA" id="ARBA00022771"/>
    </source>
</evidence>
<keyword evidence="6" id="KW-0862">Zinc</keyword>
<keyword evidence="14" id="KW-1185">Reference proteome</keyword>
<organism evidence="13 14">
    <name type="scientific">Spirodela intermedia</name>
    <name type="common">Intermediate duckweed</name>
    <dbReference type="NCBI Taxonomy" id="51605"/>
    <lineage>
        <taxon>Eukaryota</taxon>
        <taxon>Viridiplantae</taxon>
        <taxon>Streptophyta</taxon>
        <taxon>Embryophyta</taxon>
        <taxon>Tracheophyta</taxon>
        <taxon>Spermatophyta</taxon>
        <taxon>Magnoliopsida</taxon>
        <taxon>Liliopsida</taxon>
        <taxon>Araceae</taxon>
        <taxon>Lemnoideae</taxon>
        <taxon>Spirodela</taxon>
    </lineage>
</organism>
<feature type="region of interest" description="Disordered" evidence="10">
    <location>
        <begin position="374"/>
        <end position="410"/>
    </location>
</feature>
<dbReference type="GO" id="GO:0006355">
    <property type="term" value="P:regulation of DNA-templated transcription"/>
    <property type="evidence" value="ECO:0007669"/>
    <property type="project" value="UniProtKB-ARBA"/>
</dbReference>
<evidence type="ECO:0000256" key="9">
    <source>
        <dbReference type="PROSITE-ProRule" id="PRU00357"/>
    </source>
</evidence>
<evidence type="ECO:0000259" key="11">
    <source>
        <dbReference type="PROSITE" id="PS50119"/>
    </source>
</evidence>